<reference evidence="2 3" key="1">
    <citation type="submission" date="2020-08" db="EMBL/GenBank/DDBJ databases">
        <title>Genome public.</title>
        <authorList>
            <person name="Liu C."/>
            <person name="Sun Q."/>
        </authorList>
    </citation>
    <scope>NUCLEOTIDE SEQUENCE [LARGE SCALE GENOMIC DNA]</scope>
    <source>
        <strain evidence="2 3">NSJ-56</strain>
    </source>
</reference>
<organism evidence="2 3">
    <name type="scientific">Butyricimonas hominis</name>
    <dbReference type="NCBI Taxonomy" id="2763032"/>
    <lineage>
        <taxon>Bacteria</taxon>
        <taxon>Pseudomonadati</taxon>
        <taxon>Bacteroidota</taxon>
        <taxon>Bacteroidia</taxon>
        <taxon>Bacteroidales</taxon>
        <taxon>Odoribacteraceae</taxon>
        <taxon>Butyricimonas</taxon>
    </lineage>
</organism>
<evidence type="ECO:0000256" key="1">
    <source>
        <dbReference type="SAM" id="MobiDB-lite"/>
    </source>
</evidence>
<evidence type="ECO:0000313" key="3">
    <source>
        <dbReference type="Proteomes" id="UP000646484"/>
    </source>
</evidence>
<comment type="caution">
    <text evidence="2">The sequence shown here is derived from an EMBL/GenBank/DDBJ whole genome shotgun (WGS) entry which is preliminary data.</text>
</comment>
<dbReference type="EMBL" id="JACOOH010000005">
    <property type="protein sequence ID" value="MBC5621703.1"/>
    <property type="molecule type" value="Genomic_DNA"/>
</dbReference>
<proteinExistence type="predicted"/>
<feature type="region of interest" description="Disordered" evidence="1">
    <location>
        <begin position="374"/>
        <end position="410"/>
    </location>
</feature>
<name>A0ABR7D191_9BACT</name>
<dbReference type="Proteomes" id="UP000646484">
    <property type="component" value="Unassembled WGS sequence"/>
</dbReference>
<protein>
    <recommendedName>
        <fullName evidence="4">Pre-toxin TG domain-containing protein</fullName>
    </recommendedName>
</protein>
<accession>A0ABR7D191</accession>
<sequence>MDGIKHSRQFAEIERLVSDYFQCHLAPVMSKTQAYLTKKQGEEMKEYSTSLGGILSMMASSAQPMSDPYQVLKVTGEWNSKTTEDYIVMCKEKISKATDIQQDLAYLAGKWRDSVVQEVGRARYEALSEQLGGDLAYAYMDYRVEQLMIDKLVKERMPKSSADYIIRKAAQSSLLGLSQTLSRSPLAEEIEARGEAAYRPSKLEKGAGHVLGASADAVMMGGVGSWASLAKFIGADVAISAVASRFEPKKHETLSVEQCISKGVFGSERNVFDGFRKEAATIQTGKSELITATNDQLKKKIPVLNFDFSGWMHSWNDNPFGINGFREFKISGFNEKEQGKDTHHKNVPLVVAPGQEEAYLNDLAKMNGTAAKLKSEQMQPEAEQKEKVETEEPQPVISPEKNIPGKQTDQANTNGWSGLLGTLGLDGMSDITGNLGYVMAMLPDILLGAFTGKTQSLRFGDNLLPIASIVAGMFVRNPLLKMLLVGLGGMNLLNKAGHEALQGRVEGKLQAVAGNDVQYRRYADEPLNPRIINPILQGSTLIATIDRVPYTIQLTPTVADAYRNGALPLNTLANAVLAKSDQLRRIASQNYDDGQQETIVRTRGIQ</sequence>
<keyword evidence="3" id="KW-1185">Reference proteome</keyword>
<evidence type="ECO:0000313" key="2">
    <source>
        <dbReference type="EMBL" id="MBC5621703.1"/>
    </source>
</evidence>
<gene>
    <name evidence="2" type="ORF">H8S64_11400</name>
</gene>
<evidence type="ECO:0008006" key="4">
    <source>
        <dbReference type="Google" id="ProtNLM"/>
    </source>
</evidence>